<proteinExistence type="inferred from homology"/>
<protein>
    <recommendedName>
        <fullName evidence="4">Glycosyltransferase 2-like domain-containing protein</fullName>
    </recommendedName>
</protein>
<sequence length="270" mass="31310">MNFSVLISVYYRDDHLCLDQAIRSVITQTCQPSEIVIVKDGSLTPILDSVLETFVATSPIPVKLVPLPKNVGLGLALQTGLQSCSYNWVARMDSDDLSLPQRFEKQTQLIKEKQLDAVSAWIEEFDVTPGDLKRVRKLPTEHQQLVQFSQRRNPLNHPCAFFNKNAVMSVGSYESMPLFEDYYLWLKLIQNGYRIGNLPEVLLYFRVGNGMIRRRHGWEYLKKELKFYYRVMLNGLIPSQTLVVSVLLRLPLRLLPIRLLQFLYEKVVRY</sequence>
<organism evidence="5 6">
    <name type="scientific">Cylindrospermopsis raciborskii CS-505</name>
    <dbReference type="NCBI Taxonomy" id="533240"/>
    <lineage>
        <taxon>Bacteria</taxon>
        <taxon>Bacillati</taxon>
        <taxon>Cyanobacteriota</taxon>
        <taxon>Cyanophyceae</taxon>
        <taxon>Nostocales</taxon>
        <taxon>Aphanizomenonaceae</taxon>
        <taxon>Cylindrospermopsis</taxon>
    </lineage>
</organism>
<evidence type="ECO:0000256" key="2">
    <source>
        <dbReference type="ARBA" id="ARBA00022676"/>
    </source>
</evidence>
<dbReference type="InterPro" id="IPR050834">
    <property type="entry name" value="Glycosyltransf_2"/>
</dbReference>
<keyword evidence="3" id="KW-0808">Transferase</keyword>
<name>A0A853MH54_9CYAN</name>
<evidence type="ECO:0000313" key="5">
    <source>
        <dbReference type="EMBL" id="OBU76947.1"/>
    </source>
</evidence>
<dbReference type="RefSeq" id="WP_006278975.1">
    <property type="nucleotide sequence ID" value="NZ_ACYA01000087.1"/>
</dbReference>
<feature type="domain" description="Glycosyltransferase 2-like" evidence="4">
    <location>
        <begin position="4"/>
        <end position="160"/>
    </location>
</feature>
<dbReference type="GO" id="GO:0016757">
    <property type="term" value="F:glycosyltransferase activity"/>
    <property type="evidence" value="ECO:0007669"/>
    <property type="project" value="UniProtKB-KW"/>
</dbReference>
<evidence type="ECO:0000256" key="3">
    <source>
        <dbReference type="ARBA" id="ARBA00022679"/>
    </source>
</evidence>
<evidence type="ECO:0000256" key="1">
    <source>
        <dbReference type="ARBA" id="ARBA00006739"/>
    </source>
</evidence>
<reference evidence="5 6" key="1">
    <citation type="submission" date="2016-05" db="EMBL/GenBank/DDBJ databases">
        <title>First complete genome of the cyanobacterium Cylindrospermopsis raciborskii CS505, containing a circular chromosome and a single extrachromosomal element.</title>
        <authorList>
            <person name="Fuentes J."/>
            <person name="Tamames J."/>
            <person name="Allen E."/>
            <person name="Plominski A."/>
            <person name="Vasquez M."/>
        </authorList>
    </citation>
    <scope>NUCLEOTIDE SEQUENCE [LARGE SCALE GENOMIC DNA]</scope>
    <source>
        <strain evidence="5 6">CS505</strain>
    </source>
</reference>
<gene>
    <name evidence="5" type="ORF">A9P98_12025</name>
</gene>
<dbReference type="Proteomes" id="UP000093903">
    <property type="component" value="Unassembled WGS sequence"/>
</dbReference>
<dbReference type="PANTHER" id="PTHR43685:SF5">
    <property type="entry name" value="GLYCOSYLTRANSFERASE EPSE-RELATED"/>
    <property type="match status" value="1"/>
</dbReference>
<dbReference type="AlphaFoldDB" id="A0A853MH54"/>
<evidence type="ECO:0000259" key="4">
    <source>
        <dbReference type="Pfam" id="PF00535"/>
    </source>
</evidence>
<dbReference type="Gene3D" id="3.90.550.10">
    <property type="entry name" value="Spore Coat Polysaccharide Biosynthesis Protein SpsA, Chain A"/>
    <property type="match status" value="1"/>
</dbReference>
<comment type="caution">
    <text evidence="5">The sequence shown here is derived from an EMBL/GenBank/DDBJ whole genome shotgun (WGS) entry which is preliminary data.</text>
</comment>
<dbReference type="PANTHER" id="PTHR43685">
    <property type="entry name" value="GLYCOSYLTRANSFERASE"/>
    <property type="match status" value="1"/>
</dbReference>
<keyword evidence="2" id="KW-0328">Glycosyltransferase</keyword>
<dbReference type="Pfam" id="PF00535">
    <property type="entry name" value="Glycos_transf_2"/>
    <property type="match status" value="1"/>
</dbReference>
<dbReference type="SUPFAM" id="SSF53448">
    <property type="entry name" value="Nucleotide-diphospho-sugar transferases"/>
    <property type="match status" value="1"/>
</dbReference>
<evidence type="ECO:0000313" key="6">
    <source>
        <dbReference type="Proteomes" id="UP000093903"/>
    </source>
</evidence>
<accession>A0A853MH54</accession>
<comment type="similarity">
    <text evidence="1">Belongs to the glycosyltransferase 2 family.</text>
</comment>
<dbReference type="InterPro" id="IPR029044">
    <property type="entry name" value="Nucleotide-diphossugar_trans"/>
</dbReference>
<dbReference type="EMBL" id="LYXA01000001">
    <property type="protein sequence ID" value="OBU76947.1"/>
    <property type="molecule type" value="Genomic_DNA"/>
</dbReference>
<dbReference type="InterPro" id="IPR001173">
    <property type="entry name" value="Glyco_trans_2-like"/>
</dbReference>